<dbReference type="GeneID" id="37616295"/>
<keyword evidence="2" id="KW-1185">Reference proteome</keyword>
<proteinExistence type="predicted"/>
<dbReference type="OrthoDB" id="19944at10239"/>
<dbReference type="EMBL" id="KM204993">
    <property type="protein sequence ID" value="AJR28358.1"/>
    <property type="molecule type" value="Viral_cRNA"/>
</dbReference>
<evidence type="ECO:0000313" key="1">
    <source>
        <dbReference type="EMBL" id="AJR28358.1"/>
    </source>
</evidence>
<evidence type="ECO:0000313" key="2">
    <source>
        <dbReference type="Proteomes" id="UP000130696"/>
    </source>
</evidence>
<organism evidence="1 2">
    <name type="scientific">Mossuril virus</name>
    <dbReference type="NCBI Taxonomy" id="200404"/>
    <lineage>
        <taxon>Viruses</taxon>
        <taxon>Riboviria</taxon>
        <taxon>Orthornavirae</taxon>
        <taxon>Negarnaviricota</taxon>
        <taxon>Haploviricotina</taxon>
        <taxon>Monjiviricetes</taxon>
        <taxon>Mononegavirales</taxon>
        <taxon>Rhabdoviridae</taxon>
        <taxon>Alpharhabdovirinae</taxon>
        <taxon>Hapavirus</taxon>
        <taxon>Hapavirus mossuril</taxon>
    </lineage>
</organism>
<dbReference type="KEGG" id="vg:37616295"/>
<protein>
    <submittedName>
        <fullName evidence="1">Uncharacterized protein</fullName>
    </submittedName>
</protein>
<sequence>MNLAISGSVKFVLPRESFTRRNLWLIQKASTTEYRRRAGITQDVAGMVCSFLFSKIKFRLTEEDKIECIGMACTCVMFPARFHNVFRLHIQLRDGRFTMVIDGKAIGVALSASLNTRNTMDGIRYEQEWGEAYYPYSPSGRTLEQDAKRFGFEYLFDMIQTPRVPN</sequence>
<dbReference type="Proteomes" id="UP000130696">
    <property type="component" value="Segment"/>
</dbReference>
<accession>A0A0D3R136</accession>
<dbReference type="RefSeq" id="YP_009505464.1">
    <property type="nucleotide sequence ID" value="NC_038275.1"/>
</dbReference>
<reference evidence="1 2" key="1">
    <citation type="journal article" date="2015" name="PLoS Pathog.">
        <title>Evolution of genome size and complexity in the rhabdoviridae.</title>
        <authorList>
            <person name="Walker P.J."/>
            <person name="Firth C."/>
            <person name="Widen S.G."/>
            <person name="Blasdell K.R."/>
            <person name="Guzman H."/>
            <person name="Wood T.G."/>
            <person name="Paradkar P.N."/>
            <person name="Holmes E.C."/>
            <person name="Tesh R.B."/>
            <person name="Vasilakis N."/>
        </authorList>
    </citation>
    <scope>NUCLEOTIDE SEQUENCE [LARGE SCALE GENOMIC DNA]</scope>
    <source>
        <strain evidence="1">SAAr1995</strain>
    </source>
</reference>
<name>A0A0D3R136_9RHAB</name>